<reference evidence="1 2" key="1">
    <citation type="journal article" date="2018" name="Front. Microbiol.">
        <title>Conversion of Methionine to Cysteine in Lactobacillus paracasei Depends on the Highly Mobile cysK-ctl-cysE Gene Cluster.</title>
        <authorList>
            <person name="Wuthrich D."/>
            <person name="Irmler S."/>
            <person name="Berthoud H."/>
            <person name="Guggenbuhl B."/>
            <person name="Eugster E."/>
            <person name="Bruggmann R."/>
        </authorList>
    </citation>
    <scope>NUCLEOTIDE SEQUENCE [LARGE SCALE GENOMIC DNA]</scope>
    <source>
        <strain evidence="1 2">FAM6012</strain>
    </source>
</reference>
<dbReference type="Pfam" id="PF13289">
    <property type="entry name" value="SIR2_2"/>
    <property type="match status" value="1"/>
</dbReference>
<dbReference type="RefSeq" id="WP_123019918.1">
    <property type="nucleotide sequence ID" value="NZ_LKGI01000116.1"/>
</dbReference>
<comment type="caution">
    <text evidence="1">The sequence shown here is derived from an EMBL/GenBank/DDBJ whole genome shotgun (WGS) entry which is preliminary data.</text>
</comment>
<evidence type="ECO:0008006" key="3">
    <source>
        <dbReference type="Google" id="ProtNLM"/>
    </source>
</evidence>
<evidence type="ECO:0000313" key="1">
    <source>
        <dbReference type="EMBL" id="RNE25932.1"/>
    </source>
</evidence>
<dbReference type="AlphaFoldDB" id="A0A8B3GN25"/>
<organism evidence="1 2">
    <name type="scientific">Lacticaseibacillus paracasei</name>
    <name type="common">Lactobacillus paracasei</name>
    <dbReference type="NCBI Taxonomy" id="1597"/>
    <lineage>
        <taxon>Bacteria</taxon>
        <taxon>Bacillati</taxon>
        <taxon>Bacillota</taxon>
        <taxon>Bacilli</taxon>
        <taxon>Lactobacillales</taxon>
        <taxon>Lactobacillaceae</taxon>
        <taxon>Lacticaseibacillus</taxon>
    </lineage>
</organism>
<evidence type="ECO:0000313" key="2">
    <source>
        <dbReference type="Proteomes" id="UP000284123"/>
    </source>
</evidence>
<gene>
    <name evidence="1" type="ORF">FAM6012_02923</name>
</gene>
<sequence length="342" mass="39295">MDKELVANIRNMAITKRLNFLVGSGTSVPAIPLMNDKSYFPRGKKECKWKDLEKSDKSEILANLTSKAEDVSKKILLEDGRVQSTQTIYNKFLQSILDILNLSNSRQIPKNANIFTTNYDLFIEKSADNIINKNRLIFNDGASGYFNRYLSSSNYNRTVAYKGLNDNYISEIPSISLIKPHGSMNWEKEINNIKIKDCVSSCPVIVPPSGYESADTFLQNHFYEMLRIFETELDKQQSVLFVIGFSFQDEHIGKMIKRAMQNPELMIYAFGYSKDDKERFLNNLHLKEEKGNFVILLPSDFAKEFQTTNVDEHNKEFYSFTLKNLTDVLNDTSKDGVNDDKN</sequence>
<dbReference type="InterPro" id="IPR029035">
    <property type="entry name" value="DHS-like_NAD/FAD-binding_dom"/>
</dbReference>
<proteinExistence type="predicted"/>
<protein>
    <recommendedName>
        <fullName evidence="3">SIR2-like domain-containing protein</fullName>
    </recommendedName>
</protein>
<dbReference type="SUPFAM" id="SSF52467">
    <property type="entry name" value="DHS-like NAD/FAD-binding domain"/>
    <property type="match status" value="1"/>
</dbReference>
<name>A0A8B3GN25_LACPA</name>
<dbReference type="Proteomes" id="UP000284123">
    <property type="component" value="Unassembled WGS sequence"/>
</dbReference>
<accession>A0A8B3GN25</accession>
<dbReference type="EMBL" id="LKGI01000116">
    <property type="protein sequence ID" value="RNE25932.1"/>
    <property type="molecule type" value="Genomic_DNA"/>
</dbReference>